<dbReference type="Proteomes" id="UP000198670">
    <property type="component" value="Unassembled WGS sequence"/>
</dbReference>
<accession>A0A1I3K8S9</accession>
<dbReference type="GO" id="GO:0004633">
    <property type="term" value="F:phosphopantothenoylcysteine decarboxylase activity"/>
    <property type="evidence" value="ECO:0007669"/>
    <property type="project" value="UniProtKB-UniRule"/>
</dbReference>
<dbReference type="InterPro" id="IPR003382">
    <property type="entry name" value="Flavoprotein"/>
</dbReference>
<dbReference type="Pfam" id="PF02441">
    <property type="entry name" value="Flavoprotein"/>
    <property type="match status" value="1"/>
</dbReference>
<feature type="domain" description="Flavoprotein" evidence="5">
    <location>
        <begin position="6"/>
        <end position="174"/>
    </location>
</feature>
<sequence>MSVGGKHILLGVCGSIAAYKSAHLTRLLVKAGASVQVVMTPDATQFITPLTLATLSGNPVLVDYFDAKSGEWNNHVQLALDADALLVAPASANTLAKFAHGGCDNLLCAIYLSAKSPVFIAPAMDLDMWAHGSTRSNISRLRSFGNHIIPPANGALASGLSGEGRLAAPEEILAALTAHFGEGLPLAGKKALVSAGPTYEAIDPVRYIGNHSSGKMGYAIASKLRNLGADVTLVSGPSALVRPEGVTFFPVTTAAEMLEACLRYFPSADITIMSAAVADYTPKTVADQKIKKAEQHLTLELVKTTDILATLGKSKRNDQILVGFALETQNEQANALEKLRRKNLDFIVLNSMRDEGAGFAGNENKVTLIDKNGDREAFELKPKEDVAGDICSRVIRLLAS</sequence>
<comment type="similarity">
    <text evidence="3 4">In the N-terminal section; belongs to the HFCD (homo-oligomeric flavin containing Cys decarboxylase) superfamily.</text>
</comment>
<dbReference type="STRING" id="1477437.SAMN05444682_105120"/>
<keyword evidence="3" id="KW-0511">Multifunctional enzyme</keyword>
<reference evidence="7 8" key="1">
    <citation type="submission" date="2016-10" db="EMBL/GenBank/DDBJ databases">
        <authorList>
            <person name="de Groot N.N."/>
        </authorList>
    </citation>
    <scope>NUCLEOTIDE SEQUENCE [LARGE SCALE GENOMIC DNA]</scope>
    <source>
        <strain evidence="7 8">RK1</strain>
    </source>
</reference>
<dbReference type="GO" id="GO:0010181">
    <property type="term" value="F:FMN binding"/>
    <property type="evidence" value="ECO:0007669"/>
    <property type="project" value="UniProtKB-UniRule"/>
</dbReference>
<name>A0A1I3K8S9_9SPHI</name>
<feature type="binding site" evidence="3">
    <location>
        <position position="342"/>
    </location>
    <ligand>
        <name>CTP</name>
        <dbReference type="ChEBI" id="CHEBI:37563"/>
    </ligand>
</feature>
<comment type="catalytic activity">
    <reaction evidence="3 4">
        <text>N-[(R)-4-phosphopantothenoyl]-L-cysteine + H(+) = (R)-4'-phosphopantetheine + CO2</text>
        <dbReference type="Rhea" id="RHEA:16793"/>
        <dbReference type="ChEBI" id="CHEBI:15378"/>
        <dbReference type="ChEBI" id="CHEBI:16526"/>
        <dbReference type="ChEBI" id="CHEBI:59458"/>
        <dbReference type="ChEBI" id="CHEBI:61723"/>
        <dbReference type="EC" id="4.1.1.36"/>
    </reaction>
</comment>
<comment type="function">
    <text evidence="3">Catalyzes two sequential steps in the biosynthesis of coenzyme A. In the first step cysteine is conjugated to 4'-phosphopantothenate to form 4-phosphopantothenoylcysteine. In the second step the latter compound is decarboxylated to form 4'-phosphopantotheine.</text>
</comment>
<dbReference type="NCBIfam" id="TIGR00521">
    <property type="entry name" value="coaBC_dfp"/>
    <property type="match status" value="1"/>
</dbReference>
<dbReference type="PANTHER" id="PTHR14359:SF6">
    <property type="entry name" value="PHOSPHOPANTOTHENOYLCYSTEINE DECARBOXYLASE"/>
    <property type="match status" value="1"/>
</dbReference>
<evidence type="ECO:0000256" key="2">
    <source>
        <dbReference type="ARBA" id="ARBA00023239"/>
    </source>
</evidence>
<comment type="similarity">
    <text evidence="3 4">In the C-terminal section; belongs to the PPC synthetase family.</text>
</comment>
<dbReference type="RefSeq" id="WP_090626773.1">
    <property type="nucleotide sequence ID" value="NZ_FOQO01000005.1"/>
</dbReference>
<keyword evidence="1 3" id="KW-0210">Decarboxylase</keyword>
<evidence type="ECO:0000256" key="3">
    <source>
        <dbReference type="HAMAP-Rule" id="MF_02225"/>
    </source>
</evidence>
<comment type="pathway">
    <text evidence="3 4">Cofactor biosynthesis; coenzyme A biosynthesis; CoA from (R)-pantothenate: step 3/5.</text>
</comment>
<comment type="catalytic activity">
    <reaction evidence="3 4">
        <text>(R)-4'-phosphopantothenate + L-cysteine + CTP = N-[(R)-4-phosphopantothenoyl]-L-cysteine + CMP + diphosphate + H(+)</text>
        <dbReference type="Rhea" id="RHEA:19397"/>
        <dbReference type="ChEBI" id="CHEBI:10986"/>
        <dbReference type="ChEBI" id="CHEBI:15378"/>
        <dbReference type="ChEBI" id="CHEBI:33019"/>
        <dbReference type="ChEBI" id="CHEBI:35235"/>
        <dbReference type="ChEBI" id="CHEBI:37563"/>
        <dbReference type="ChEBI" id="CHEBI:59458"/>
        <dbReference type="ChEBI" id="CHEBI:60377"/>
        <dbReference type="EC" id="6.3.2.5"/>
    </reaction>
</comment>
<dbReference type="SUPFAM" id="SSF102645">
    <property type="entry name" value="CoaB-like"/>
    <property type="match status" value="1"/>
</dbReference>
<dbReference type="PANTHER" id="PTHR14359">
    <property type="entry name" value="HOMO-OLIGOMERIC FLAVIN CONTAINING CYS DECARBOXYLASE FAMILY"/>
    <property type="match status" value="1"/>
</dbReference>
<feature type="binding site" evidence="3">
    <location>
        <position position="289"/>
    </location>
    <ligand>
        <name>CTP</name>
        <dbReference type="ChEBI" id="CHEBI:37563"/>
    </ligand>
</feature>
<comment type="caution">
    <text evidence="3">Lacks conserved residue(s) required for the propagation of feature annotation.</text>
</comment>
<keyword evidence="8" id="KW-1185">Reference proteome</keyword>
<dbReference type="InterPro" id="IPR036551">
    <property type="entry name" value="Flavin_trans-like"/>
</dbReference>
<dbReference type="GO" id="GO:0046872">
    <property type="term" value="F:metal ion binding"/>
    <property type="evidence" value="ECO:0007669"/>
    <property type="project" value="UniProtKB-KW"/>
</dbReference>
<proteinExistence type="inferred from homology"/>
<dbReference type="Gene3D" id="3.40.50.10300">
    <property type="entry name" value="CoaB-like"/>
    <property type="match status" value="1"/>
</dbReference>
<dbReference type="InterPro" id="IPR005252">
    <property type="entry name" value="CoaBC"/>
</dbReference>
<dbReference type="AlphaFoldDB" id="A0A1I3K8S9"/>
<evidence type="ECO:0000313" key="7">
    <source>
        <dbReference type="EMBL" id="SFI68708.1"/>
    </source>
</evidence>
<dbReference type="SUPFAM" id="SSF52507">
    <property type="entry name" value="Homo-oligomeric flavin-containing Cys decarboxylases, HFCD"/>
    <property type="match status" value="1"/>
</dbReference>
<keyword evidence="2 3" id="KW-0456">Lyase</keyword>
<comment type="function">
    <text evidence="4">Catalyzes two steps in the biosynthesis of coenzyme A. In the first step cysteine is conjugated to 4'-phosphopantothenate to form 4-phosphopantothenoylcysteine, in the latter compound is decarboxylated to form 4'-phosphopantotheine.</text>
</comment>
<dbReference type="GO" id="GO:0071513">
    <property type="term" value="C:phosphopantothenoylcysteine decarboxylase complex"/>
    <property type="evidence" value="ECO:0007669"/>
    <property type="project" value="TreeGrafter"/>
</dbReference>
<keyword evidence="3" id="KW-0460">Magnesium</keyword>
<evidence type="ECO:0000259" key="6">
    <source>
        <dbReference type="Pfam" id="PF04127"/>
    </source>
</evidence>
<protein>
    <recommendedName>
        <fullName evidence="3">Coenzyme A biosynthesis bifunctional protein CoaBC</fullName>
    </recommendedName>
    <alternativeName>
        <fullName evidence="3">DNA/pantothenate metabolism flavoprotein</fullName>
    </alternativeName>
    <alternativeName>
        <fullName evidence="3">Phosphopantothenoylcysteine synthetase/decarboxylase</fullName>
        <shortName evidence="3">PPCS-PPCDC</shortName>
    </alternativeName>
    <domain>
        <recommendedName>
            <fullName evidence="3">Phosphopantothenoylcysteine decarboxylase</fullName>
            <shortName evidence="3">PPC decarboxylase</shortName>
            <shortName evidence="3">PPC-DC</shortName>
            <ecNumber evidence="3">4.1.1.36</ecNumber>
        </recommendedName>
        <alternativeName>
            <fullName evidence="3">CoaC</fullName>
        </alternativeName>
    </domain>
    <domain>
        <recommendedName>
            <fullName evidence="3">Phosphopantothenate--cysteine ligase</fullName>
            <ecNumber evidence="3">6.3.2.5</ecNumber>
        </recommendedName>
        <alternativeName>
            <fullName evidence="3">CoaB</fullName>
        </alternativeName>
        <alternativeName>
            <fullName evidence="3">Phosphopantothenoylcysteine synthetase</fullName>
            <shortName evidence="3">PPC synthetase</shortName>
            <shortName evidence="3">PPC-S</shortName>
        </alternativeName>
    </domain>
</protein>
<evidence type="ECO:0000256" key="4">
    <source>
        <dbReference type="RuleBase" id="RU364078"/>
    </source>
</evidence>
<dbReference type="Pfam" id="PF04127">
    <property type="entry name" value="DFP"/>
    <property type="match status" value="1"/>
</dbReference>
<dbReference type="GO" id="GO:0015937">
    <property type="term" value="P:coenzyme A biosynthetic process"/>
    <property type="evidence" value="ECO:0007669"/>
    <property type="project" value="UniProtKB-UniRule"/>
</dbReference>
<dbReference type="GO" id="GO:0004632">
    <property type="term" value="F:phosphopantothenate--cysteine ligase activity"/>
    <property type="evidence" value="ECO:0007669"/>
    <property type="project" value="UniProtKB-UniRule"/>
</dbReference>
<feature type="domain" description="DNA/pantothenate metabolism flavoprotein C-terminal" evidence="6">
    <location>
        <begin position="186"/>
        <end position="396"/>
    </location>
</feature>
<keyword evidence="3 4" id="KW-0288">FMN</keyword>
<dbReference type="HAMAP" id="MF_02225">
    <property type="entry name" value="CoaBC"/>
    <property type="match status" value="1"/>
</dbReference>
<gene>
    <name evidence="3" type="primary">coaBC</name>
    <name evidence="7" type="ORF">SAMN05444682_105120</name>
</gene>
<comment type="cofactor">
    <cofactor evidence="3">
        <name>FMN</name>
        <dbReference type="ChEBI" id="CHEBI:58210"/>
    </cofactor>
    <text evidence="3">Binds 1 FMN per subunit.</text>
</comment>
<keyword evidence="3" id="KW-0479">Metal-binding</keyword>
<feature type="binding site" evidence="3">
    <location>
        <position position="324"/>
    </location>
    <ligand>
        <name>CTP</name>
        <dbReference type="ChEBI" id="CHEBI:37563"/>
    </ligand>
</feature>
<dbReference type="GO" id="GO:0015941">
    <property type="term" value="P:pantothenate catabolic process"/>
    <property type="evidence" value="ECO:0007669"/>
    <property type="project" value="InterPro"/>
</dbReference>
<dbReference type="EC" id="6.3.2.5" evidence="3"/>
<evidence type="ECO:0000259" key="5">
    <source>
        <dbReference type="Pfam" id="PF02441"/>
    </source>
</evidence>
<keyword evidence="3 4" id="KW-0436">Ligase</keyword>
<keyword evidence="3 4" id="KW-0285">Flavoprotein</keyword>
<dbReference type="EC" id="4.1.1.36" evidence="3"/>
<feature type="binding site" evidence="3">
    <location>
        <position position="279"/>
    </location>
    <ligand>
        <name>CTP</name>
        <dbReference type="ChEBI" id="CHEBI:37563"/>
    </ligand>
</feature>
<evidence type="ECO:0000313" key="8">
    <source>
        <dbReference type="Proteomes" id="UP000198670"/>
    </source>
</evidence>
<organism evidence="7 8">
    <name type="scientific">Parapedobacter indicus</name>
    <dbReference type="NCBI Taxonomy" id="1477437"/>
    <lineage>
        <taxon>Bacteria</taxon>
        <taxon>Pseudomonadati</taxon>
        <taxon>Bacteroidota</taxon>
        <taxon>Sphingobacteriia</taxon>
        <taxon>Sphingobacteriales</taxon>
        <taxon>Sphingobacteriaceae</taxon>
        <taxon>Parapedobacter</taxon>
    </lineage>
</organism>
<dbReference type="InterPro" id="IPR007085">
    <property type="entry name" value="DNA/pantothenate-metab_flavo_C"/>
</dbReference>
<dbReference type="InterPro" id="IPR035929">
    <property type="entry name" value="CoaB-like_sf"/>
</dbReference>
<comment type="pathway">
    <text evidence="3 4">Cofactor biosynthesis; coenzyme A biosynthesis; CoA from (R)-pantothenate: step 2/5.</text>
</comment>
<dbReference type="OrthoDB" id="9802554at2"/>
<dbReference type="EMBL" id="FOQO01000005">
    <property type="protein sequence ID" value="SFI68708.1"/>
    <property type="molecule type" value="Genomic_DNA"/>
</dbReference>
<evidence type="ECO:0000256" key="1">
    <source>
        <dbReference type="ARBA" id="ARBA00022793"/>
    </source>
</evidence>
<feature type="region of interest" description="Phosphopantothenoylcysteine decarboxylase" evidence="3">
    <location>
        <begin position="1"/>
        <end position="190"/>
    </location>
</feature>
<dbReference type="UniPathway" id="UPA00241">
    <property type="reaction ID" value="UER00353"/>
</dbReference>
<comment type="cofactor">
    <cofactor evidence="3">
        <name>Mg(2+)</name>
        <dbReference type="ChEBI" id="CHEBI:18420"/>
    </cofactor>
</comment>
<feature type="binding site" evidence="3">
    <location>
        <position position="338"/>
    </location>
    <ligand>
        <name>CTP</name>
        <dbReference type="ChEBI" id="CHEBI:37563"/>
    </ligand>
</feature>
<dbReference type="Gene3D" id="3.40.50.1950">
    <property type="entry name" value="Flavin prenyltransferase-like"/>
    <property type="match status" value="1"/>
</dbReference>
<feature type="region of interest" description="Phosphopantothenate--cysteine ligase" evidence="3">
    <location>
        <begin position="191"/>
        <end position="400"/>
    </location>
</feature>